<organism evidence="1 2">
    <name type="scientific">Elysia crispata</name>
    <name type="common">lettuce slug</name>
    <dbReference type="NCBI Taxonomy" id="231223"/>
    <lineage>
        <taxon>Eukaryota</taxon>
        <taxon>Metazoa</taxon>
        <taxon>Spiralia</taxon>
        <taxon>Lophotrochozoa</taxon>
        <taxon>Mollusca</taxon>
        <taxon>Gastropoda</taxon>
        <taxon>Heterobranchia</taxon>
        <taxon>Euthyneura</taxon>
        <taxon>Panpulmonata</taxon>
        <taxon>Sacoglossa</taxon>
        <taxon>Placobranchoidea</taxon>
        <taxon>Plakobranchidae</taxon>
        <taxon>Elysia</taxon>
    </lineage>
</organism>
<dbReference type="Proteomes" id="UP001283361">
    <property type="component" value="Unassembled WGS sequence"/>
</dbReference>
<comment type="caution">
    <text evidence="1">The sequence shown here is derived from an EMBL/GenBank/DDBJ whole genome shotgun (WGS) entry which is preliminary data.</text>
</comment>
<keyword evidence="2" id="KW-1185">Reference proteome</keyword>
<sequence>MFIRLLTTLELILNRSHYDYEHGAFVNHFNDDRLVFDRFHTILHDVSNVLEGPSNRRQIYNVKARTQNKGQVIPKANFADQVDIADRLQRITEKIENVSVQKSIEHMSLLLVENAKGFERTGLHVASRLWTKNNCESLNHCLKLTVSWRSLKLVELVPKLHDIVKSQYREVQRAICGAGEFVLEYQKLDVLRSYSEKQHKRLLRKFVVTAEKCLVRSTSSEKIAIEPKHKGKKPGQRKRKVCGRTVSVTKSTKLDLPRTSICR</sequence>
<dbReference type="AlphaFoldDB" id="A0AAE1B4K0"/>
<name>A0AAE1B4K0_9GAST</name>
<reference evidence="1" key="1">
    <citation type="journal article" date="2023" name="G3 (Bethesda)">
        <title>A reference genome for the long-term kleptoplast-retaining sea slug Elysia crispata morphotype clarki.</title>
        <authorList>
            <person name="Eastman K.E."/>
            <person name="Pendleton A.L."/>
            <person name="Shaikh M.A."/>
            <person name="Suttiyut T."/>
            <person name="Ogas R."/>
            <person name="Tomko P."/>
            <person name="Gavelis G."/>
            <person name="Widhalm J.R."/>
            <person name="Wisecaver J.H."/>
        </authorList>
    </citation>
    <scope>NUCLEOTIDE SEQUENCE</scope>
    <source>
        <strain evidence="1">ECLA1</strain>
    </source>
</reference>
<protein>
    <submittedName>
        <fullName evidence="1">Uncharacterized protein</fullName>
    </submittedName>
</protein>
<evidence type="ECO:0000313" key="2">
    <source>
        <dbReference type="Proteomes" id="UP001283361"/>
    </source>
</evidence>
<proteinExistence type="predicted"/>
<accession>A0AAE1B4K0</accession>
<evidence type="ECO:0000313" key="1">
    <source>
        <dbReference type="EMBL" id="KAK3799447.1"/>
    </source>
</evidence>
<dbReference type="EMBL" id="JAWDGP010000571">
    <property type="protein sequence ID" value="KAK3799447.1"/>
    <property type="molecule type" value="Genomic_DNA"/>
</dbReference>
<gene>
    <name evidence="1" type="ORF">RRG08_009989</name>
</gene>